<evidence type="ECO:0000256" key="1">
    <source>
        <dbReference type="ARBA" id="ARBA00023015"/>
    </source>
</evidence>
<dbReference type="InterPro" id="IPR011991">
    <property type="entry name" value="ArsR-like_HTH"/>
</dbReference>
<dbReference type="Gene3D" id="1.10.10.10">
    <property type="entry name" value="Winged helix-like DNA-binding domain superfamily/Winged helix DNA-binding domain"/>
    <property type="match status" value="1"/>
</dbReference>
<dbReference type="InterPro" id="IPR019885">
    <property type="entry name" value="Tscrpt_reg_HTH_AsnC-type_CS"/>
</dbReference>
<gene>
    <name evidence="5" type="ORF">GNZ21_04255</name>
</gene>
<dbReference type="Gene3D" id="3.30.70.920">
    <property type="match status" value="1"/>
</dbReference>
<protein>
    <submittedName>
        <fullName evidence="5">AsnC family transcriptional regulator</fullName>
    </submittedName>
</protein>
<dbReference type="PANTHER" id="PTHR30154:SF53">
    <property type="entry name" value="HTH-TYPE TRANSCRIPTIONAL REGULATOR LRPC"/>
    <property type="match status" value="1"/>
</dbReference>
<sequence length="143" mass="15744">MEQISDLDRRLISELRRDGRAPVAALAERLGVSRATVTKRIEKLTAAGVIVGFSVRIRDPQEVGEVRAISLIELFGRATSQVITELRGYPEITALHTTNGAWDLVAEISCQDLRTFDALLTRLRGVKGIMNSETSLLLSSVVR</sequence>
<dbReference type="InterPro" id="IPR036390">
    <property type="entry name" value="WH_DNA-bd_sf"/>
</dbReference>
<dbReference type="InterPro" id="IPR000485">
    <property type="entry name" value="AsnC-type_HTH_dom"/>
</dbReference>
<reference evidence="5 6" key="1">
    <citation type="submission" date="2019-12" db="EMBL/GenBank/DDBJ databases">
        <title>Nesterenkonia muleiensis sp. nov., a novel actinobacterium isolated from sap of Populus euphratica.</title>
        <authorList>
            <person name="Wang R."/>
        </authorList>
    </citation>
    <scope>NUCLEOTIDE SEQUENCE [LARGE SCALE GENOMIC DNA]</scope>
    <source>
        <strain evidence="5 6">F10</strain>
    </source>
</reference>
<dbReference type="Pfam" id="PF13412">
    <property type="entry name" value="HTH_24"/>
    <property type="match status" value="1"/>
</dbReference>
<dbReference type="InterPro" id="IPR011008">
    <property type="entry name" value="Dimeric_a/b-barrel"/>
</dbReference>
<dbReference type="InterPro" id="IPR019888">
    <property type="entry name" value="Tscrpt_reg_AsnC-like"/>
</dbReference>
<keyword evidence="1" id="KW-0805">Transcription regulation</keyword>
<dbReference type="SUPFAM" id="SSF54909">
    <property type="entry name" value="Dimeric alpha+beta barrel"/>
    <property type="match status" value="1"/>
</dbReference>
<comment type="caution">
    <text evidence="5">The sequence shown here is derived from an EMBL/GenBank/DDBJ whole genome shotgun (WGS) entry which is preliminary data.</text>
</comment>
<dbReference type="InterPro" id="IPR019887">
    <property type="entry name" value="Tscrpt_reg_AsnC/Lrp_C"/>
</dbReference>
<dbReference type="Proteomes" id="UP000460157">
    <property type="component" value="Unassembled WGS sequence"/>
</dbReference>
<feature type="domain" description="HTH asnC-type" evidence="4">
    <location>
        <begin position="4"/>
        <end position="66"/>
    </location>
</feature>
<keyword evidence="6" id="KW-1185">Reference proteome</keyword>
<dbReference type="PANTHER" id="PTHR30154">
    <property type="entry name" value="LEUCINE-RESPONSIVE REGULATORY PROTEIN"/>
    <property type="match status" value="1"/>
</dbReference>
<dbReference type="PROSITE" id="PS00519">
    <property type="entry name" value="HTH_ASNC_1"/>
    <property type="match status" value="1"/>
</dbReference>
<dbReference type="PROSITE" id="PS50956">
    <property type="entry name" value="HTH_ASNC_2"/>
    <property type="match status" value="1"/>
</dbReference>
<evidence type="ECO:0000259" key="4">
    <source>
        <dbReference type="PROSITE" id="PS50956"/>
    </source>
</evidence>
<dbReference type="GO" id="GO:0043200">
    <property type="term" value="P:response to amino acid"/>
    <property type="evidence" value="ECO:0007669"/>
    <property type="project" value="TreeGrafter"/>
</dbReference>
<accession>A0A7K1UGL6</accession>
<evidence type="ECO:0000256" key="3">
    <source>
        <dbReference type="ARBA" id="ARBA00023163"/>
    </source>
</evidence>
<name>A0A7K1UGL6_9MICC</name>
<dbReference type="RefSeq" id="WP_157321646.1">
    <property type="nucleotide sequence ID" value="NZ_BMFX01000024.1"/>
</dbReference>
<dbReference type="Pfam" id="PF01037">
    <property type="entry name" value="AsnC_trans_reg"/>
    <property type="match status" value="1"/>
</dbReference>
<evidence type="ECO:0000313" key="5">
    <source>
        <dbReference type="EMBL" id="MVT25579.1"/>
    </source>
</evidence>
<dbReference type="CDD" id="cd00090">
    <property type="entry name" value="HTH_ARSR"/>
    <property type="match status" value="1"/>
</dbReference>
<evidence type="ECO:0000313" key="6">
    <source>
        <dbReference type="Proteomes" id="UP000460157"/>
    </source>
</evidence>
<keyword evidence="3" id="KW-0804">Transcription</keyword>
<dbReference type="OrthoDB" id="9809462at2"/>
<dbReference type="SUPFAM" id="SSF46785">
    <property type="entry name" value="Winged helix' DNA-binding domain"/>
    <property type="match status" value="1"/>
</dbReference>
<dbReference type="SMART" id="SM00344">
    <property type="entry name" value="HTH_ASNC"/>
    <property type="match status" value="1"/>
</dbReference>
<evidence type="ECO:0000256" key="2">
    <source>
        <dbReference type="ARBA" id="ARBA00023125"/>
    </source>
</evidence>
<dbReference type="AlphaFoldDB" id="A0A7K1UGL6"/>
<proteinExistence type="predicted"/>
<organism evidence="5 6">
    <name type="scientific">Nesterenkonia alkaliphila</name>
    <dbReference type="NCBI Taxonomy" id="1463631"/>
    <lineage>
        <taxon>Bacteria</taxon>
        <taxon>Bacillati</taxon>
        <taxon>Actinomycetota</taxon>
        <taxon>Actinomycetes</taxon>
        <taxon>Micrococcales</taxon>
        <taxon>Micrococcaceae</taxon>
        <taxon>Nesterenkonia</taxon>
    </lineage>
</organism>
<dbReference type="GO" id="GO:0043565">
    <property type="term" value="F:sequence-specific DNA binding"/>
    <property type="evidence" value="ECO:0007669"/>
    <property type="project" value="InterPro"/>
</dbReference>
<keyword evidence="2" id="KW-0238">DNA-binding</keyword>
<dbReference type="PRINTS" id="PR00033">
    <property type="entry name" value="HTHASNC"/>
</dbReference>
<dbReference type="EMBL" id="WRPM01000029">
    <property type="protein sequence ID" value="MVT25579.1"/>
    <property type="molecule type" value="Genomic_DNA"/>
</dbReference>
<dbReference type="GO" id="GO:0005829">
    <property type="term" value="C:cytosol"/>
    <property type="evidence" value="ECO:0007669"/>
    <property type="project" value="TreeGrafter"/>
</dbReference>
<dbReference type="InterPro" id="IPR036388">
    <property type="entry name" value="WH-like_DNA-bd_sf"/>
</dbReference>